<evidence type="ECO:0000313" key="2">
    <source>
        <dbReference type="Proteomes" id="UP001501446"/>
    </source>
</evidence>
<proteinExistence type="predicted"/>
<organism evidence="1 2">
    <name type="scientific">Kocuria gwangalliensis</name>
    <dbReference type="NCBI Taxonomy" id="501592"/>
    <lineage>
        <taxon>Bacteria</taxon>
        <taxon>Bacillati</taxon>
        <taxon>Actinomycetota</taxon>
        <taxon>Actinomycetes</taxon>
        <taxon>Micrococcales</taxon>
        <taxon>Micrococcaceae</taxon>
        <taxon>Kocuria</taxon>
    </lineage>
</organism>
<keyword evidence="2" id="KW-1185">Reference proteome</keyword>
<protein>
    <submittedName>
        <fullName evidence="1">Uncharacterized protein</fullName>
    </submittedName>
</protein>
<accession>A0ABP8WQD8</accession>
<dbReference type="EMBL" id="BAABLN010000005">
    <property type="protein sequence ID" value="GAA4691858.1"/>
    <property type="molecule type" value="Genomic_DNA"/>
</dbReference>
<name>A0ABP8WQD8_9MICC</name>
<reference evidence="2" key="1">
    <citation type="journal article" date="2019" name="Int. J. Syst. Evol. Microbiol.">
        <title>The Global Catalogue of Microorganisms (GCM) 10K type strain sequencing project: providing services to taxonomists for standard genome sequencing and annotation.</title>
        <authorList>
            <consortium name="The Broad Institute Genomics Platform"/>
            <consortium name="The Broad Institute Genome Sequencing Center for Infectious Disease"/>
            <person name="Wu L."/>
            <person name="Ma J."/>
        </authorList>
    </citation>
    <scope>NUCLEOTIDE SEQUENCE [LARGE SCALE GENOMIC DNA]</scope>
    <source>
        <strain evidence="2">JCM 18958</strain>
    </source>
</reference>
<sequence>MGVGLLWGVGGRDRFRLPDPARLVLSARAARWVAVRLTTGPVTSRLGLTIVSLGYGTFVPVPVSAWPRGAGRDCSLGPDNRGPGRCALSWGLRAVAD</sequence>
<gene>
    <name evidence="1" type="ORF">GCM10025781_06300</name>
</gene>
<dbReference type="Proteomes" id="UP001501446">
    <property type="component" value="Unassembled WGS sequence"/>
</dbReference>
<evidence type="ECO:0000313" key="1">
    <source>
        <dbReference type="EMBL" id="GAA4691858.1"/>
    </source>
</evidence>
<comment type="caution">
    <text evidence="1">The sequence shown here is derived from an EMBL/GenBank/DDBJ whole genome shotgun (WGS) entry which is preliminary data.</text>
</comment>